<evidence type="ECO:0008006" key="4">
    <source>
        <dbReference type="Google" id="ProtNLM"/>
    </source>
</evidence>
<comment type="caution">
    <text evidence="2">The sequence shown here is derived from an EMBL/GenBank/DDBJ whole genome shotgun (WGS) entry which is preliminary data.</text>
</comment>
<evidence type="ECO:0000313" key="2">
    <source>
        <dbReference type="EMBL" id="GAA4691243.1"/>
    </source>
</evidence>
<dbReference type="RefSeq" id="WP_345267538.1">
    <property type="nucleotide sequence ID" value="NZ_BAABIM010000003.1"/>
</dbReference>
<evidence type="ECO:0000313" key="3">
    <source>
        <dbReference type="Proteomes" id="UP001500621"/>
    </source>
</evidence>
<accession>A0ABP8WP25</accession>
<evidence type="ECO:0000256" key="1">
    <source>
        <dbReference type="SAM" id="Phobius"/>
    </source>
</evidence>
<keyword evidence="3" id="KW-1185">Reference proteome</keyword>
<feature type="transmembrane region" description="Helical" evidence="1">
    <location>
        <begin position="63"/>
        <end position="85"/>
    </location>
</feature>
<reference evidence="3" key="1">
    <citation type="journal article" date="2019" name="Int. J. Syst. Evol. Microbiol.">
        <title>The Global Catalogue of Microorganisms (GCM) 10K type strain sequencing project: providing services to taxonomists for standard genome sequencing and annotation.</title>
        <authorList>
            <consortium name="The Broad Institute Genomics Platform"/>
            <consortium name="The Broad Institute Genome Sequencing Center for Infectious Disease"/>
            <person name="Wu L."/>
            <person name="Ma J."/>
        </authorList>
    </citation>
    <scope>NUCLEOTIDE SEQUENCE [LARGE SCALE GENOMIC DNA]</scope>
    <source>
        <strain evidence="3">JCM 18127</strain>
    </source>
</reference>
<dbReference type="EMBL" id="BAABIM010000003">
    <property type="protein sequence ID" value="GAA4691243.1"/>
    <property type="molecule type" value="Genomic_DNA"/>
</dbReference>
<keyword evidence="1" id="KW-0812">Transmembrane</keyword>
<name>A0ABP8WP25_9ACTN</name>
<proteinExistence type="predicted"/>
<dbReference type="Proteomes" id="UP001500621">
    <property type="component" value="Unassembled WGS sequence"/>
</dbReference>
<protein>
    <recommendedName>
        <fullName evidence="4">Integral membrane protein</fullName>
    </recommendedName>
</protein>
<feature type="transmembrane region" description="Helical" evidence="1">
    <location>
        <begin position="97"/>
        <end position="116"/>
    </location>
</feature>
<keyword evidence="1" id="KW-1133">Transmembrane helix</keyword>
<sequence length="121" mass="12429">MNVWLQVLVYAVAAAGLVACVVLLVRDEAVGDRVYLTLAVAEVLLLVQVVTGSVALAGTGREVSGVLFVSYLVGVALVLPIGAFWSLAERSRAGTAVLALALATVLALELRLVAIWNGAGA</sequence>
<gene>
    <name evidence="2" type="ORF">GCM10023226_31400</name>
</gene>
<feature type="transmembrane region" description="Helical" evidence="1">
    <location>
        <begin position="34"/>
        <end position="57"/>
    </location>
</feature>
<keyword evidence="1" id="KW-0472">Membrane</keyword>
<feature type="transmembrane region" description="Helical" evidence="1">
    <location>
        <begin position="6"/>
        <end position="25"/>
    </location>
</feature>
<organism evidence="2 3">
    <name type="scientific">Nocardioides nanhaiensis</name>
    <dbReference type="NCBI Taxonomy" id="1476871"/>
    <lineage>
        <taxon>Bacteria</taxon>
        <taxon>Bacillati</taxon>
        <taxon>Actinomycetota</taxon>
        <taxon>Actinomycetes</taxon>
        <taxon>Propionibacteriales</taxon>
        <taxon>Nocardioidaceae</taxon>
        <taxon>Nocardioides</taxon>
    </lineage>
</organism>